<dbReference type="RefSeq" id="WP_090213677.1">
    <property type="nucleotide sequence ID" value="NZ_LT629780.1"/>
</dbReference>
<evidence type="ECO:0000256" key="2">
    <source>
        <dbReference type="ARBA" id="ARBA00022481"/>
    </source>
</evidence>
<dbReference type="PRINTS" id="PR00260">
    <property type="entry name" value="CHEMTRNSDUCR"/>
</dbReference>
<dbReference type="PANTHER" id="PTHR43531">
    <property type="entry name" value="PROTEIN ICFG"/>
    <property type="match status" value="1"/>
</dbReference>
<dbReference type="EMBL" id="LT629780">
    <property type="protein sequence ID" value="SDU18207.1"/>
    <property type="molecule type" value="Genomic_DNA"/>
</dbReference>
<evidence type="ECO:0000256" key="7">
    <source>
        <dbReference type="ARBA" id="ARBA00029447"/>
    </source>
</evidence>
<feature type="domain" description="Methyl-accepting transducer" evidence="12">
    <location>
        <begin position="264"/>
        <end position="493"/>
    </location>
</feature>
<protein>
    <submittedName>
        <fullName evidence="14">Methyl-accepting chemotaxis protein</fullName>
    </submittedName>
</protein>
<dbReference type="SMART" id="SM00304">
    <property type="entry name" value="HAMP"/>
    <property type="match status" value="1"/>
</dbReference>
<sequence length="558" mass="58743">MNLTIGTRLGLGFASVLLMMLIAIATAVSGLQSVDDSFVDATERHRRSTLANEWLANTRLNVTRALAIAQSQNDPAVEAYFAPLIKQTTDEISLLQGELEKSVTSPEGKALLQSVAEHRKRYVDLRSAFFADLKNGVAGPDDLSGKLIPAAEQYIARIGEFSAFQHRLDQQFSGEVSASVDSASYLLVALAVVALLVGAGMAVLIARSVTRPVQGAVEVAQAIAAGQLGREVRVERRDELGSLQSALAEMRSALARVVHEIRLGSTSISQVTAEISGGNQDLSARTEQQAASLEETAASLEELTATVKQNADNARQASRLADDASGIAEQGRAVVGQVVSTMEGIADSSQRIASIIGVIDSIAFQTNILALNASVEAARAGEQGRGFAVVANEVRTLASRSAAAAQEIKALIEESVSRVQGGSRHAEDAGRIILDIVAAVRKVSDIIDEIAAASQEQSQGIEQINTAVSQLDQVTQQNASLVQRAAHSSQTLAHQAQQLEHSVAVFDLGTSGHGGLAPRPLAPAALPASNPAQVEPRRAPAASSPARRNAEADEWSEF</sequence>
<dbReference type="Gene3D" id="6.10.340.10">
    <property type="match status" value="1"/>
</dbReference>
<dbReference type="PROSITE" id="PS50111">
    <property type="entry name" value="CHEMOTAXIS_TRANSDUC_2"/>
    <property type="match status" value="1"/>
</dbReference>
<dbReference type="InterPro" id="IPR047347">
    <property type="entry name" value="YvaQ-like_sensor"/>
</dbReference>
<name>A0A1H2GF14_9GAMM</name>
<dbReference type="Proteomes" id="UP000243063">
    <property type="component" value="Chromosome I"/>
</dbReference>
<evidence type="ECO:0000256" key="1">
    <source>
        <dbReference type="ARBA" id="ARBA00004141"/>
    </source>
</evidence>
<dbReference type="Pfam" id="PF12729">
    <property type="entry name" value="4HB_MCP_1"/>
    <property type="match status" value="1"/>
</dbReference>
<evidence type="ECO:0000313" key="14">
    <source>
        <dbReference type="EMBL" id="SDU18207.1"/>
    </source>
</evidence>
<dbReference type="Pfam" id="PF00015">
    <property type="entry name" value="MCPsignal"/>
    <property type="match status" value="1"/>
</dbReference>
<evidence type="ECO:0000259" key="13">
    <source>
        <dbReference type="PROSITE" id="PS50885"/>
    </source>
</evidence>
<evidence type="ECO:0000256" key="6">
    <source>
        <dbReference type="ARBA" id="ARBA00023224"/>
    </source>
</evidence>
<dbReference type="GO" id="GO:0004888">
    <property type="term" value="F:transmembrane signaling receptor activity"/>
    <property type="evidence" value="ECO:0007669"/>
    <property type="project" value="InterPro"/>
</dbReference>
<organism evidence="14 15">
    <name type="scientific">Geopseudomonas guangdongensis</name>
    <dbReference type="NCBI Taxonomy" id="1245526"/>
    <lineage>
        <taxon>Bacteria</taxon>
        <taxon>Pseudomonadati</taxon>
        <taxon>Pseudomonadota</taxon>
        <taxon>Gammaproteobacteria</taxon>
        <taxon>Pseudomonadales</taxon>
        <taxon>Pseudomonadaceae</taxon>
        <taxon>Geopseudomonas</taxon>
    </lineage>
</organism>
<dbReference type="InterPro" id="IPR051310">
    <property type="entry name" value="MCP_chemotaxis"/>
</dbReference>
<dbReference type="PANTHER" id="PTHR43531:SF14">
    <property type="entry name" value="METHYL-ACCEPTING CHEMOTAXIS PROTEIN I-RELATED"/>
    <property type="match status" value="1"/>
</dbReference>
<evidence type="ECO:0000259" key="12">
    <source>
        <dbReference type="PROSITE" id="PS50111"/>
    </source>
</evidence>
<feature type="domain" description="HAMP" evidence="13">
    <location>
        <begin position="207"/>
        <end position="259"/>
    </location>
</feature>
<accession>A0A1H2GF14</accession>
<evidence type="ECO:0000256" key="8">
    <source>
        <dbReference type="PROSITE-ProRule" id="PRU00284"/>
    </source>
</evidence>
<evidence type="ECO:0000256" key="9">
    <source>
        <dbReference type="SAM" id="Coils"/>
    </source>
</evidence>
<feature type="coiled-coil region" evidence="9">
    <location>
        <begin position="283"/>
        <end position="317"/>
    </location>
</feature>
<dbReference type="GO" id="GO:0006935">
    <property type="term" value="P:chemotaxis"/>
    <property type="evidence" value="ECO:0007669"/>
    <property type="project" value="InterPro"/>
</dbReference>
<dbReference type="AlphaFoldDB" id="A0A1H2GF14"/>
<keyword evidence="6 8" id="KW-0807">Transducer</keyword>
<evidence type="ECO:0000256" key="11">
    <source>
        <dbReference type="SAM" id="Phobius"/>
    </source>
</evidence>
<dbReference type="GO" id="GO:0007165">
    <property type="term" value="P:signal transduction"/>
    <property type="evidence" value="ECO:0007669"/>
    <property type="project" value="UniProtKB-KW"/>
</dbReference>
<feature type="compositionally biased region" description="Low complexity" evidence="10">
    <location>
        <begin position="516"/>
        <end position="532"/>
    </location>
</feature>
<dbReference type="STRING" id="1245526.SAMN05216580_1753"/>
<gene>
    <name evidence="14" type="ORF">SAMN05216580_1753</name>
</gene>
<comment type="subcellular location">
    <subcellularLocation>
        <location evidence="1">Membrane</location>
        <topology evidence="1">Multi-pass membrane protein</topology>
    </subcellularLocation>
</comment>
<feature type="region of interest" description="Disordered" evidence="10">
    <location>
        <begin position="516"/>
        <end position="558"/>
    </location>
</feature>
<comment type="similarity">
    <text evidence="7">Belongs to the methyl-accepting chemotaxis (MCP) protein family.</text>
</comment>
<evidence type="ECO:0000256" key="4">
    <source>
        <dbReference type="ARBA" id="ARBA00022989"/>
    </source>
</evidence>
<keyword evidence="2" id="KW-0488">Methylation</keyword>
<evidence type="ECO:0000256" key="5">
    <source>
        <dbReference type="ARBA" id="ARBA00023136"/>
    </source>
</evidence>
<dbReference type="PROSITE" id="PS50885">
    <property type="entry name" value="HAMP"/>
    <property type="match status" value="1"/>
</dbReference>
<dbReference type="InterPro" id="IPR003660">
    <property type="entry name" value="HAMP_dom"/>
</dbReference>
<keyword evidence="9" id="KW-0175">Coiled coil</keyword>
<dbReference type="SUPFAM" id="SSF58104">
    <property type="entry name" value="Methyl-accepting chemotaxis protein (MCP) signaling domain"/>
    <property type="match status" value="1"/>
</dbReference>
<reference evidence="15" key="1">
    <citation type="submission" date="2016-10" db="EMBL/GenBank/DDBJ databases">
        <authorList>
            <person name="Varghese N."/>
            <person name="Submissions S."/>
        </authorList>
    </citation>
    <scope>NUCLEOTIDE SEQUENCE [LARGE SCALE GENOMIC DNA]</scope>
    <source>
        <strain evidence="15">CCTCC 2012022</strain>
    </source>
</reference>
<keyword evidence="5 11" id="KW-0472">Membrane</keyword>
<dbReference type="CDD" id="cd19411">
    <property type="entry name" value="MCP2201-like_sensor"/>
    <property type="match status" value="1"/>
</dbReference>
<evidence type="ECO:0000313" key="15">
    <source>
        <dbReference type="Proteomes" id="UP000243063"/>
    </source>
</evidence>
<dbReference type="CDD" id="cd06225">
    <property type="entry name" value="HAMP"/>
    <property type="match status" value="1"/>
</dbReference>
<dbReference type="InterPro" id="IPR004090">
    <property type="entry name" value="Chemotax_Me-accpt_rcpt"/>
</dbReference>
<evidence type="ECO:0000256" key="3">
    <source>
        <dbReference type="ARBA" id="ARBA00022692"/>
    </source>
</evidence>
<dbReference type="Pfam" id="PF00672">
    <property type="entry name" value="HAMP"/>
    <property type="match status" value="1"/>
</dbReference>
<dbReference type="SMART" id="SM00283">
    <property type="entry name" value="MA"/>
    <property type="match status" value="1"/>
</dbReference>
<keyword evidence="15" id="KW-1185">Reference proteome</keyword>
<feature type="transmembrane region" description="Helical" evidence="11">
    <location>
        <begin position="185"/>
        <end position="206"/>
    </location>
</feature>
<proteinExistence type="inferred from homology"/>
<keyword evidence="3 11" id="KW-0812">Transmembrane</keyword>
<evidence type="ECO:0000256" key="10">
    <source>
        <dbReference type="SAM" id="MobiDB-lite"/>
    </source>
</evidence>
<dbReference type="CDD" id="cd11386">
    <property type="entry name" value="MCP_signal"/>
    <property type="match status" value="1"/>
</dbReference>
<keyword evidence="4 11" id="KW-1133">Transmembrane helix</keyword>
<dbReference type="Gene3D" id="1.10.287.950">
    <property type="entry name" value="Methyl-accepting chemotaxis protein"/>
    <property type="match status" value="1"/>
</dbReference>
<dbReference type="GO" id="GO:0005886">
    <property type="term" value="C:plasma membrane"/>
    <property type="evidence" value="ECO:0007669"/>
    <property type="project" value="TreeGrafter"/>
</dbReference>
<dbReference type="OrthoDB" id="9795078at2"/>
<dbReference type="InterPro" id="IPR004089">
    <property type="entry name" value="MCPsignal_dom"/>
</dbReference>
<dbReference type="FunFam" id="1.10.287.950:FF:000001">
    <property type="entry name" value="Methyl-accepting chemotaxis sensory transducer"/>
    <property type="match status" value="1"/>
</dbReference>
<dbReference type="InterPro" id="IPR024478">
    <property type="entry name" value="HlyB_4HB_MCP"/>
</dbReference>